<accession>A0A6J2D3S8</accession>
<keyword evidence="3" id="KW-0597">Phosphoprotein</keyword>
<comment type="similarity">
    <text evidence="10">Belongs to the TRAFAC class myosin-kinesin ATPase superfamily. Kinesin family.</text>
</comment>
<evidence type="ECO:0000256" key="5">
    <source>
        <dbReference type="ARBA" id="ARBA00022741"/>
    </source>
</evidence>
<proteinExistence type="inferred from homology"/>
<feature type="region of interest" description="Disordered" evidence="12">
    <location>
        <begin position="986"/>
        <end position="1016"/>
    </location>
</feature>
<evidence type="ECO:0000256" key="1">
    <source>
        <dbReference type="ARBA" id="ARBA00004245"/>
    </source>
</evidence>
<dbReference type="GO" id="GO:0008017">
    <property type="term" value="F:microtubule binding"/>
    <property type="evidence" value="ECO:0007669"/>
    <property type="project" value="InterPro"/>
</dbReference>
<feature type="compositionally biased region" description="Polar residues" evidence="12">
    <location>
        <begin position="998"/>
        <end position="1010"/>
    </location>
</feature>
<dbReference type="Gene3D" id="3.40.850.10">
    <property type="entry name" value="Kinesin motor domain"/>
    <property type="match status" value="1"/>
</dbReference>
<dbReference type="InterPro" id="IPR059182">
    <property type="entry name" value="Khc_C"/>
</dbReference>
<feature type="domain" description="Kinesin motor" evidence="13">
    <location>
        <begin position="9"/>
        <end position="327"/>
    </location>
</feature>
<feature type="coiled-coil region" evidence="11">
    <location>
        <begin position="591"/>
        <end position="674"/>
    </location>
</feature>
<sequence>MAETNNECSIKVLCRFRPLNQAEILRGDKFIPIFQGDDSVVIGGKPYVFDRVFPPNTTQEQVYHACAMQIVKDVLAGYNGTIFAYGQTSSGKTHTMEGKLHDPQLMGIIPRIARDIFNHIYSMDENLEFHIKVSYFEIYLDKIRDLLDVTKTNLSVHEDKNRVPFVKGCTERFVSSPEEILDVIDEGKSNRHVAVTNMNEHSSRSHSIFLINIKQENMETEQKLSGKLYLVDLAGSEKVSKTGAEGAVLDEAKNINKSLSALGNVISALAEGTKSYVPYRDSKMTRILQDSLGGNCRTTMFICCSPSSYNDAETKSTLMFGQRAKTIKNTASVNLELTAEQWKKKYEKEKEKTKAQKETIAKLEAELSRWRNGENVPETERLAGDEAALGAELCEETPVNDNSSIVVRIAPEERQKYEEEIRRLYKQLDDKDDEINQQSQLIEKLKQQMLDQEELLVSTRGDNEKVQRELSHLQSENDAAKEEVKEVLQALEELAVNYDQKSQEVEEKSQQNQLLVDELSQKVATMLALESELQRLQEVSGHQRKRIAEVLNGLMKDLSEFSVIVGNGEIKLPVEISGAIEEEFTVARLYISKIKSEVKSVVKRCRQLENLQVECHRKMEVTGRELSSCQLLISQHEAKIRSLTEYMQSVELKKRHLEESYDSLSDELAKLQAQETVHEVALKDKEPDTQDADDVKKALEVQMESHREAHHRQLARLRDEINEKQKTIDELKDLNQKLQLELEKLQADYEKLKNEEHEKSSKLQELTFLYERHEQSKQDLKGLEETVARELQTLHNLRKLFVQDVTTRVKKSAEMEPEDSGGIHSQKQKISFLENNLEQLTKVHKQVDDWVSKLVRDNADLRCELPKLEKRLRATAERVKALEGALKEAKEGAMKDKRRYQQEVDRIKEAVRYKSSGKRGHSAQIAKPVRPGHYPASSPTNPYGTRSPECISYTNSLFQNYQNLYLQAAPSSTSDMYFANSCTSSGATSSGGPLASYQKANMDNGNATDINDNRSDLPCGYEAEDQTKLFPLHQETAAS</sequence>
<dbReference type="PRINTS" id="PR00380">
    <property type="entry name" value="KINESINHEAVY"/>
</dbReference>
<dbReference type="InterPro" id="IPR019821">
    <property type="entry name" value="Kinesin_motor_CS"/>
</dbReference>
<dbReference type="FunFam" id="3.40.850.10:FF:000009">
    <property type="entry name" value="Kinesin-like protein"/>
    <property type="match status" value="1"/>
</dbReference>
<keyword evidence="14" id="KW-1185">Reference proteome</keyword>
<keyword evidence="8 10" id="KW-0505">Motor protein</keyword>
<keyword evidence="4" id="KW-0493">Microtubule</keyword>
<dbReference type="PANTHER" id="PTHR47968:SF62">
    <property type="entry name" value="KINESIN FAMILY MEMBER 5A"/>
    <property type="match status" value="1"/>
</dbReference>
<dbReference type="CTD" id="3798"/>
<reference evidence="15" key="1">
    <citation type="submission" date="2025-08" db="UniProtKB">
        <authorList>
            <consortium name="RefSeq"/>
        </authorList>
    </citation>
    <scope>IDENTIFICATION</scope>
    <source>
        <tissue evidence="15">Blood</tissue>
    </source>
</reference>
<dbReference type="GO" id="GO:0005874">
    <property type="term" value="C:microtubule"/>
    <property type="evidence" value="ECO:0007669"/>
    <property type="project" value="UniProtKB-KW"/>
</dbReference>
<evidence type="ECO:0000256" key="10">
    <source>
        <dbReference type="PROSITE-ProRule" id="PRU00283"/>
    </source>
</evidence>
<dbReference type="SUPFAM" id="SSF52540">
    <property type="entry name" value="P-loop containing nucleoside triphosphate hydrolases"/>
    <property type="match status" value="1"/>
</dbReference>
<dbReference type="CDD" id="cd01369">
    <property type="entry name" value="KISc_KHC_KIF5"/>
    <property type="match status" value="1"/>
</dbReference>
<feature type="compositionally biased region" description="Low complexity" evidence="12">
    <location>
        <begin position="986"/>
        <end position="996"/>
    </location>
</feature>
<evidence type="ECO:0000256" key="6">
    <source>
        <dbReference type="ARBA" id="ARBA00022840"/>
    </source>
</evidence>
<dbReference type="Proteomes" id="UP000515165">
    <property type="component" value="Chromosome 9"/>
</dbReference>
<evidence type="ECO:0000256" key="8">
    <source>
        <dbReference type="ARBA" id="ARBA00023175"/>
    </source>
</evidence>
<dbReference type="RefSeq" id="XP_027451060.1">
    <property type="nucleotide sequence ID" value="XM_027595259.2"/>
</dbReference>
<dbReference type="OrthoDB" id="3176171at2759"/>
<evidence type="ECO:0000259" key="13">
    <source>
        <dbReference type="PROSITE" id="PS50067"/>
    </source>
</evidence>
<evidence type="ECO:0000256" key="11">
    <source>
        <dbReference type="SAM" id="Coils"/>
    </source>
</evidence>
<feature type="coiled-coil region" evidence="11">
    <location>
        <begin position="707"/>
        <end position="910"/>
    </location>
</feature>
<evidence type="ECO:0000313" key="15">
    <source>
        <dbReference type="RefSeq" id="XP_027451060.1"/>
    </source>
</evidence>
<evidence type="ECO:0000256" key="4">
    <source>
        <dbReference type="ARBA" id="ARBA00022701"/>
    </source>
</evidence>
<dbReference type="InterPro" id="IPR001752">
    <property type="entry name" value="Kinesin_motor_dom"/>
</dbReference>
<keyword evidence="7 11" id="KW-0175">Coiled coil</keyword>
<feature type="coiled-coil region" evidence="11">
    <location>
        <begin position="414"/>
        <end position="539"/>
    </location>
</feature>
<dbReference type="PANTHER" id="PTHR47968">
    <property type="entry name" value="CENTROMERE PROTEIN E"/>
    <property type="match status" value="1"/>
</dbReference>
<evidence type="ECO:0000256" key="12">
    <source>
        <dbReference type="SAM" id="MobiDB-lite"/>
    </source>
</evidence>
<dbReference type="PROSITE" id="PS50067">
    <property type="entry name" value="KINESIN_MOTOR_2"/>
    <property type="match status" value="1"/>
</dbReference>
<dbReference type="Pfam" id="PF00225">
    <property type="entry name" value="Kinesin"/>
    <property type="match status" value="1"/>
</dbReference>
<comment type="subcellular location">
    <subcellularLocation>
        <location evidence="1">Cytoplasm</location>
        <location evidence="1">Cytoskeleton</location>
    </subcellularLocation>
</comment>
<evidence type="ECO:0000256" key="7">
    <source>
        <dbReference type="ARBA" id="ARBA00023054"/>
    </source>
</evidence>
<organism evidence="14 15">
    <name type="scientific">Zalophus californianus</name>
    <name type="common">California sealion</name>
    <dbReference type="NCBI Taxonomy" id="9704"/>
    <lineage>
        <taxon>Eukaryota</taxon>
        <taxon>Metazoa</taxon>
        <taxon>Chordata</taxon>
        <taxon>Craniata</taxon>
        <taxon>Vertebrata</taxon>
        <taxon>Euteleostomi</taxon>
        <taxon>Mammalia</taxon>
        <taxon>Eutheria</taxon>
        <taxon>Laurasiatheria</taxon>
        <taxon>Carnivora</taxon>
        <taxon>Caniformia</taxon>
        <taxon>Pinnipedia</taxon>
        <taxon>Otariidae</taxon>
        <taxon>Zalophus</taxon>
    </lineage>
</organism>
<evidence type="ECO:0000256" key="2">
    <source>
        <dbReference type="ARBA" id="ARBA00022490"/>
    </source>
</evidence>
<evidence type="ECO:0000313" key="14">
    <source>
        <dbReference type="Proteomes" id="UP000515165"/>
    </source>
</evidence>
<dbReference type="KEGG" id="zca:113922888"/>
<dbReference type="AlphaFoldDB" id="A0A6J2D3S8"/>
<feature type="region of interest" description="Disordered" evidence="12">
    <location>
        <begin position="913"/>
        <end position="945"/>
    </location>
</feature>
<evidence type="ECO:0000256" key="9">
    <source>
        <dbReference type="ARBA" id="ARBA00023212"/>
    </source>
</evidence>
<dbReference type="GO" id="GO:0003777">
    <property type="term" value="F:microtubule motor activity"/>
    <property type="evidence" value="ECO:0007669"/>
    <property type="project" value="InterPro"/>
</dbReference>
<dbReference type="InterPro" id="IPR027417">
    <property type="entry name" value="P-loop_NTPase"/>
</dbReference>
<dbReference type="SMART" id="SM00129">
    <property type="entry name" value="KISc"/>
    <property type="match status" value="1"/>
</dbReference>
<keyword evidence="9" id="KW-0206">Cytoskeleton</keyword>
<dbReference type="InterPro" id="IPR036961">
    <property type="entry name" value="Kinesin_motor_dom_sf"/>
</dbReference>
<keyword evidence="2" id="KW-0963">Cytoplasm</keyword>
<keyword evidence="5 10" id="KW-0547">Nucleotide-binding</keyword>
<feature type="binding site" evidence="10">
    <location>
        <begin position="86"/>
        <end position="93"/>
    </location>
    <ligand>
        <name>ATP</name>
        <dbReference type="ChEBI" id="CHEBI:30616"/>
    </ligand>
</feature>
<gene>
    <name evidence="15" type="primary">KIF5A</name>
</gene>
<name>A0A6J2D3S8_ZALCA</name>
<evidence type="ECO:0000256" key="3">
    <source>
        <dbReference type="ARBA" id="ARBA00022553"/>
    </source>
</evidence>
<dbReference type="GO" id="GO:0007018">
    <property type="term" value="P:microtubule-based movement"/>
    <property type="evidence" value="ECO:0007669"/>
    <property type="project" value="InterPro"/>
</dbReference>
<protein>
    <submittedName>
        <fullName evidence="15">Kinesin heavy chain isoform X1</fullName>
    </submittedName>
</protein>
<feature type="coiled-coil region" evidence="11">
    <location>
        <begin position="332"/>
        <end position="366"/>
    </location>
</feature>
<dbReference type="GeneID" id="113922888"/>
<dbReference type="GO" id="GO:0005524">
    <property type="term" value="F:ATP binding"/>
    <property type="evidence" value="ECO:0007669"/>
    <property type="project" value="UniProtKB-UniRule"/>
</dbReference>
<dbReference type="CDD" id="cd23649">
    <property type="entry name" value="Khc_CBD_cc"/>
    <property type="match status" value="1"/>
</dbReference>
<dbReference type="Gene3D" id="6.10.250.1590">
    <property type="match status" value="1"/>
</dbReference>
<dbReference type="InterPro" id="IPR027640">
    <property type="entry name" value="Kinesin-like_fam"/>
</dbReference>
<keyword evidence="6 10" id="KW-0067">ATP-binding</keyword>
<dbReference type="PROSITE" id="PS00411">
    <property type="entry name" value="KINESIN_MOTOR_1"/>
    <property type="match status" value="1"/>
</dbReference>